<keyword evidence="2" id="KW-1185">Reference proteome</keyword>
<evidence type="ECO:0000313" key="1">
    <source>
        <dbReference type="EMBL" id="RCN41018.1"/>
    </source>
</evidence>
<sequence>MEMKRRLTALRKAMPKMSAVEVYLEQLHEWLRSPDAYDRSKALDILDQLEKEIDIIEREAAPYVDCRYYRERLQICTAKLHGEGTSTTKTYPEPPIDKDYVKEVIARAELILARRETNEDEVRASLNDMEDCNVVLRDWSSKRLDELRLRWEAKRREFELWQQSMDHIRQIDDSLQLSKPVDSSTLAELRRIEACCDQLRLTGLEHSLRLALRRLRVIVEAALGERLDSLKMSGEEDCAVAHTIVQEVGEELVTFCPQLDERHTEARRVLHDKMELFRRLQNYYDAMKYLRNQNIAWNTITVAEVSQPAASQSPLRIFCGGFRPAVCVLRARVLLPQGH</sequence>
<evidence type="ECO:0000313" key="2">
    <source>
        <dbReference type="Proteomes" id="UP000252519"/>
    </source>
</evidence>
<dbReference type="AlphaFoldDB" id="A0A368GBF3"/>
<dbReference type="STRING" id="29170.A0A368GBF3"/>
<gene>
    <name evidence="1" type="ORF">ANCCAN_13025</name>
</gene>
<organism evidence="1 2">
    <name type="scientific">Ancylostoma caninum</name>
    <name type="common">Dog hookworm</name>
    <dbReference type="NCBI Taxonomy" id="29170"/>
    <lineage>
        <taxon>Eukaryota</taxon>
        <taxon>Metazoa</taxon>
        <taxon>Ecdysozoa</taxon>
        <taxon>Nematoda</taxon>
        <taxon>Chromadorea</taxon>
        <taxon>Rhabditida</taxon>
        <taxon>Rhabditina</taxon>
        <taxon>Rhabditomorpha</taxon>
        <taxon>Strongyloidea</taxon>
        <taxon>Ancylostomatidae</taxon>
        <taxon>Ancylostomatinae</taxon>
        <taxon>Ancylostoma</taxon>
    </lineage>
</organism>
<proteinExistence type="predicted"/>
<accession>A0A368GBF3</accession>
<dbReference type="OrthoDB" id="18740at2759"/>
<protein>
    <submittedName>
        <fullName evidence="1">Uncharacterized protein</fullName>
    </submittedName>
</protein>
<reference evidence="1 2" key="1">
    <citation type="submission" date="2014-10" db="EMBL/GenBank/DDBJ databases">
        <title>Draft genome of the hookworm Ancylostoma caninum.</title>
        <authorList>
            <person name="Mitreva M."/>
        </authorList>
    </citation>
    <scope>NUCLEOTIDE SEQUENCE [LARGE SCALE GENOMIC DNA]</scope>
    <source>
        <strain evidence="1 2">Baltimore</strain>
    </source>
</reference>
<comment type="caution">
    <text evidence="1">The sequence shown here is derived from an EMBL/GenBank/DDBJ whole genome shotgun (WGS) entry which is preliminary data.</text>
</comment>
<dbReference type="EMBL" id="JOJR01000253">
    <property type="protein sequence ID" value="RCN41018.1"/>
    <property type="molecule type" value="Genomic_DNA"/>
</dbReference>
<dbReference type="Proteomes" id="UP000252519">
    <property type="component" value="Unassembled WGS sequence"/>
</dbReference>
<name>A0A368GBF3_ANCCA</name>